<sequence>LQPSAMIDSLRDGNIDAGFGLSTGSSLAPWVQEVMSTLDVNFFGLDEAAIATLVKRPGLTRYVIPAGLLKGSPGFPTMSEYLIAGVSAKMDERTAYLFTKTIQDNLAALATYSTAAKGAKPEDALKGLPPNLSFHPGAVRYYKEKGLVK</sequence>
<evidence type="ECO:0000313" key="2">
    <source>
        <dbReference type="Proteomes" id="UP000752292"/>
    </source>
</evidence>
<dbReference type="InterPro" id="IPR011852">
    <property type="entry name" value="TRAP_TAXI"/>
</dbReference>
<dbReference type="PANTHER" id="PTHR42941">
    <property type="entry name" value="SLL1037 PROTEIN"/>
    <property type="match status" value="1"/>
</dbReference>
<dbReference type="AlphaFoldDB" id="A0A932ZTS9"/>
<organism evidence="1 2">
    <name type="scientific">Tectimicrobiota bacterium</name>
    <dbReference type="NCBI Taxonomy" id="2528274"/>
    <lineage>
        <taxon>Bacteria</taxon>
        <taxon>Pseudomonadati</taxon>
        <taxon>Nitrospinota/Tectimicrobiota group</taxon>
        <taxon>Candidatus Tectimicrobiota</taxon>
    </lineage>
</organism>
<protein>
    <recommendedName>
        <fullName evidence="3">TAXI family TRAP transporter solute-binding subunit</fullName>
    </recommendedName>
</protein>
<reference evidence="1" key="1">
    <citation type="submission" date="2020-07" db="EMBL/GenBank/DDBJ databases">
        <title>Huge and variable diversity of episymbiotic CPR bacteria and DPANN archaea in groundwater ecosystems.</title>
        <authorList>
            <person name="He C.Y."/>
            <person name="Keren R."/>
            <person name="Whittaker M."/>
            <person name="Farag I.F."/>
            <person name="Doudna J."/>
            <person name="Cate J.H.D."/>
            <person name="Banfield J.F."/>
        </authorList>
    </citation>
    <scope>NUCLEOTIDE SEQUENCE</scope>
    <source>
        <strain evidence="1">NC_groundwater_1370_Ag_S-0.2um_69_93</strain>
    </source>
</reference>
<dbReference type="Pfam" id="PF16868">
    <property type="entry name" value="NMT1_3"/>
    <property type="match status" value="1"/>
</dbReference>
<evidence type="ECO:0000313" key="1">
    <source>
        <dbReference type="EMBL" id="MBI4251340.1"/>
    </source>
</evidence>
<dbReference type="EMBL" id="JACQRX010000120">
    <property type="protein sequence ID" value="MBI4251340.1"/>
    <property type="molecule type" value="Genomic_DNA"/>
</dbReference>
<name>A0A932ZTS9_UNCTE</name>
<dbReference type="Gene3D" id="3.40.190.10">
    <property type="entry name" value="Periplasmic binding protein-like II"/>
    <property type="match status" value="2"/>
</dbReference>
<comment type="caution">
    <text evidence="1">The sequence shown here is derived from an EMBL/GenBank/DDBJ whole genome shotgun (WGS) entry which is preliminary data.</text>
</comment>
<accession>A0A932ZTS9</accession>
<evidence type="ECO:0008006" key="3">
    <source>
        <dbReference type="Google" id="ProtNLM"/>
    </source>
</evidence>
<gene>
    <name evidence="1" type="ORF">HY618_02685</name>
</gene>
<proteinExistence type="predicted"/>
<dbReference type="PANTHER" id="PTHR42941:SF1">
    <property type="entry name" value="SLL1037 PROTEIN"/>
    <property type="match status" value="1"/>
</dbReference>
<feature type="non-terminal residue" evidence="1">
    <location>
        <position position="1"/>
    </location>
</feature>
<dbReference type="SUPFAM" id="SSF53850">
    <property type="entry name" value="Periplasmic binding protein-like II"/>
    <property type="match status" value="1"/>
</dbReference>
<dbReference type="Proteomes" id="UP000752292">
    <property type="component" value="Unassembled WGS sequence"/>
</dbReference>